<keyword evidence="2" id="KW-1185">Reference proteome</keyword>
<reference evidence="1" key="1">
    <citation type="submission" date="2020-01" db="EMBL/GenBank/DDBJ databases">
        <title>Identification and distribution of gene clusters putatively required for synthesis of sphingolipid metabolism inhibitors in phylogenetically diverse species of the filamentous fungus Fusarium.</title>
        <authorList>
            <person name="Kim H.-S."/>
            <person name="Busman M."/>
            <person name="Brown D.W."/>
            <person name="Divon H."/>
            <person name="Uhlig S."/>
            <person name="Proctor R.H."/>
        </authorList>
    </citation>
    <scope>NUCLEOTIDE SEQUENCE</scope>
    <source>
        <strain evidence="1">NRRL 31653</strain>
    </source>
</reference>
<dbReference type="EMBL" id="LUFC02000624">
    <property type="protein sequence ID" value="KAF4495605.1"/>
    <property type="molecule type" value="Genomic_DNA"/>
</dbReference>
<evidence type="ECO:0000313" key="2">
    <source>
        <dbReference type="Proteomes" id="UP000737391"/>
    </source>
</evidence>
<gene>
    <name evidence="1" type="ORF">FAGAP_8250</name>
</gene>
<organism evidence="1 2">
    <name type="scientific">Fusarium agapanthi</name>
    <dbReference type="NCBI Taxonomy" id="1803897"/>
    <lineage>
        <taxon>Eukaryota</taxon>
        <taxon>Fungi</taxon>
        <taxon>Dikarya</taxon>
        <taxon>Ascomycota</taxon>
        <taxon>Pezizomycotina</taxon>
        <taxon>Sordariomycetes</taxon>
        <taxon>Hypocreomycetidae</taxon>
        <taxon>Hypocreales</taxon>
        <taxon>Nectriaceae</taxon>
        <taxon>Fusarium</taxon>
        <taxon>Fusarium fujikuroi species complex</taxon>
    </lineage>
</organism>
<dbReference type="OrthoDB" id="1735038at2759"/>
<name>A0A9P5E578_9HYPO</name>
<comment type="caution">
    <text evidence="1">The sequence shown here is derived from an EMBL/GenBank/DDBJ whole genome shotgun (WGS) entry which is preliminary data.</text>
</comment>
<dbReference type="AlphaFoldDB" id="A0A9P5E578"/>
<accession>A0A9P5E578</accession>
<proteinExistence type="predicted"/>
<dbReference type="GO" id="GO:0006508">
    <property type="term" value="P:proteolysis"/>
    <property type="evidence" value="ECO:0007669"/>
    <property type="project" value="UniProtKB-KW"/>
</dbReference>
<sequence>MRLFSIDVTAAVLLQQAYEFSPRQVTHFETSQRPGGVLGNSTYIKHFLNPLSNHCTDTYRNAGTIWPEVKAIQEAGIDQIEKWVAEFPKSK</sequence>
<protein>
    <submittedName>
        <fullName evidence="1">Serine protease</fullName>
    </submittedName>
</protein>
<evidence type="ECO:0000313" key="1">
    <source>
        <dbReference type="EMBL" id="KAF4495605.1"/>
    </source>
</evidence>
<keyword evidence="1" id="KW-0378">Hydrolase</keyword>
<keyword evidence="1" id="KW-0645">Protease</keyword>
<dbReference type="Proteomes" id="UP000737391">
    <property type="component" value="Unassembled WGS sequence"/>
</dbReference>
<dbReference type="GO" id="GO:0008233">
    <property type="term" value="F:peptidase activity"/>
    <property type="evidence" value="ECO:0007669"/>
    <property type="project" value="UniProtKB-KW"/>
</dbReference>